<evidence type="ECO:0000313" key="3">
    <source>
        <dbReference type="Proteomes" id="UP001362999"/>
    </source>
</evidence>
<evidence type="ECO:0000313" key="2">
    <source>
        <dbReference type="EMBL" id="KAK7013937.1"/>
    </source>
</evidence>
<feature type="compositionally biased region" description="Basic and acidic residues" evidence="1">
    <location>
        <begin position="184"/>
        <end position="193"/>
    </location>
</feature>
<dbReference type="AlphaFoldDB" id="A0AAW0AL91"/>
<keyword evidence="3" id="KW-1185">Reference proteome</keyword>
<evidence type="ECO:0000256" key="1">
    <source>
        <dbReference type="SAM" id="MobiDB-lite"/>
    </source>
</evidence>
<feature type="region of interest" description="Disordered" evidence="1">
    <location>
        <begin position="184"/>
        <end position="208"/>
    </location>
</feature>
<proteinExistence type="predicted"/>
<reference evidence="2 3" key="1">
    <citation type="journal article" date="2024" name="J Genomics">
        <title>Draft genome sequencing and assembly of Favolaschia claudopus CIRM-BRFM 2984 isolated from oak limbs.</title>
        <authorList>
            <person name="Navarro D."/>
            <person name="Drula E."/>
            <person name="Chaduli D."/>
            <person name="Cazenave R."/>
            <person name="Ahrendt S."/>
            <person name="Wang J."/>
            <person name="Lipzen A."/>
            <person name="Daum C."/>
            <person name="Barry K."/>
            <person name="Grigoriev I.V."/>
            <person name="Favel A."/>
            <person name="Rosso M.N."/>
            <person name="Martin F."/>
        </authorList>
    </citation>
    <scope>NUCLEOTIDE SEQUENCE [LARGE SCALE GENOMIC DNA]</scope>
    <source>
        <strain evidence="2 3">CIRM-BRFM 2984</strain>
    </source>
</reference>
<gene>
    <name evidence="2" type="ORF">R3P38DRAFT_2788191</name>
</gene>
<dbReference type="Proteomes" id="UP001362999">
    <property type="component" value="Unassembled WGS sequence"/>
</dbReference>
<dbReference type="EMBL" id="JAWWNJ010000058">
    <property type="protein sequence ID" value="KAK7013937.1"/>
    <property type="molecule type" value="Genomic_DNA"/>
</dbReference>
<feature type="compositionally biased region" description="Low complexity" evidence="1">
    <location>
        <begin position="67"/>
        <end position="86"/>
    </location>
</feature>
<accession>A0AAW0AL91</accession>
<protein>
    <submittedName>
        <fullName evidence="2">Uncharacterized protein</fullName>
    </submittedName>
</protein>
<sequence length="208" mass="23077">MSYFSLVPVAPTRPSNPSVIPNAVVHTTQAFFPASSSALDRPLIASDTVTTFPISSPLPAEPPAPTVKPTQTTTGTSTNTTSRPRTNIYAESAQGARGRERYSSRPRMRSPDPRREHKRGEARIYRLRRKQLLRTEIETRLMDTEPVGPYADESLDTVQVRAHLPSNVLRGVGGYRIIRRGWGSEEKQEEKNPKLTGSKKMAGRVIQA</sequence>
<feature type="region of interest" description="Disordered" evidence="1">
    <location>
        <begin position="54"/>
        <end position="122"/>
    </location>
</feature>
<comment type="caution">
    <text evidence="2">The sequence shown here is derived from an EMBL/GenBank/DDBJ whole genome shotgun (WGS) entry which is preliminary data.</text>
</comment>
<feature type="compositionally biased region" description="Basic and acidic residues" evidence="1">
    <location>
        <begin position="97"/>
        <end position="122"/>
    </location>
</feature>
<organism evidence="2 3">
    <name type="scientific">Favolaschia claudopus</name>
    <dbReference type="NCBI Taxonomy" id="2862362"/>
    <lineage>
        <taxon>Eukaryota</taxon>
        <taxon>Fungi</taxon>
        <taxon>Dikarya</taxon>
        <taxon>Basidiomycota</taxon>
        <taxon>Agaricomycotina</taxon>
        <taxon>Agaricomycetes</taxon>
        <taxon>Agaricomycetidae</taxon>
        <taxon>Agaricales</taxon>
        <taxon>Marasmiineae</taxon>
        <taxon>Mycenaceae</taxon>
        <taxon>Favolaschia</taxon>
    </lineage>
</organism>
<name>A0AAW0AL91_9AGAR</name>